<proteinExistence type="predicted"/>
<organism evidence="1 2">
    <name type="scientific">Phyllosticta capitalensis</name>
    <dbReference type="NCBI Taxonomy" id="121624"/>
    <lineage>
        <taxon>Eukaryota</taxon>
        <taxon>Fungi</taxon>
        <taxon>Dikarya</taxon>
        <taxon>Ascomycota</taxon>
        <taxon>Pezizomycotina</taxon>
        <taxon>Dothideomycetes</taxon>
        <taxon>Dothideomycetes incertae sedis</taxon>
        <taxon>Botryosphaeriales</taxon>
        <taxon>Phyllostictaceae</taxon>
        <taxon>Phyllosticta</taxon>
    </lineage>
</organism>
<dbReference type="Proteomes" id="UP001492380">
    <property type="component" value="Unassembled WGS sequence"/>
</dbReference>
<comment type="caution">
    <text evidence="1">The sequence shown here is derived from an EMBL/GenBank/DDBJ whole genome shotgun (WGS) entry which is preliminary data.</text>
</comment>
<evidence type="ECO:0000313" key="1">
    <source>
        <dbReference type="EMBL" id="KAK8227216.1"/>
    </source>
</evidence>
<keyword evidence="2" id="KW-1185">Reference proteome</keyword>
<gene>
    <name evidence="1" type="ORF">HDK90DRAFT_540982</name>
</gene>
<dbReference type="EMBL" id="JBBWRZ010000010">
    <property type="protein sequence ID" value="KAK8227216.1"/>
    <property type="molecule type" value="Genomic_DNA"/>
</dbReference>
<feature type="non-terminal residue" evidence="1">
    <location>
        <position position="242"/>
    </location>
</feature>
<evidence type="ECO:0000313" key="2">
    <source>
        <dbReference type="Proteomes" id="UP001492380"/>
    </source>
</evidence>
<accession>A0ABR1YER1</accession>
<sequence>MSSGFLLPYSSSWLQLRTTSEISDRGDVMLIVSHIPVHAQFHMRSAPGPSASSHSCAICWSGISPMTAASDQDAGCMLGCVVESARRWMRWALLCAISPVRSQSTRGRRQLLALPARHDTILGTGTTNSNMLATDASSYLVRCRSQDSAGEAQVARAAFTSSSTLPTPTFLISPFASSLPLPLSIFLTPSTFLSPTSPPIAPRPLLPLSSAALARTLSPSCSNRIAECTRHSCADDPVFPKR</sequence>
<protein>
    <submittedName>
        <fullName evidence="1">Uncharacterized protein</fullName>
    </submittedName>
</protein>
<reference evidence="1 2" key="1">
    <citation type="submission" date="2024-04" db="EMBL/GenBank/DDBJ databases">
        <title>Phyllosticta paracitricarpa is synonymous to the EU quarantine fungus P. citricarpa based on phylogenomic analyses.</title>
        <authorList>
            <consortium name="Lawrence Berkeley National Laboratory"/>
            <person name="Van Ingen-Buijs V.A."/>
            <person name="Van Westerhoven A.C."/>
            <person name="Haridas S."/>
            <person name="Skiadas P."/>
            <person name="Martin F."/>
            <person name="Groenewald J.Z."/>
            <person name="Crous P.W."/>
            <person name="Seidl M.F."/>
        </authorList>
    </citation>
    <scope>NUCLEOTIDE SEQUENCE [LARGE SCALE GENOMIC DNA]</scope>
    <source>
        <strain evidence="1 2">CBS 123374</strain>
    </source>
</reference>
<name>A0ABR1YER1_9PEZI</name>